<reference evidence="1 2" key="1">
    <citation type="journal article" date="2018" name="Front. Plant Sci.">
        <title>Red Clover (Trifolium pratense) and Zigzag Clover (T. medium) - A Picture of Genomic Similarities and Differences.</title>
        <authorList>
            <person name="Dluhosova J."/>
            <person name="Istvanek J."/>
            <person name="Nedelnik J."/>
            <person name="Repkova J."/>
        </authorList>
    </citation>
    <scope>NUCLEOTIDE SEQUENCE [LARGE SCALE GENOMIC DNA]</scope>
    <source>
        <strain evidence="2">cv. 10/8</strain>
        <tissue evidence="1">Leaf</tissue>
    </source>
</reference>
<name>A0A392STR3_9FABA</name>
<protein>
    <submittedName>
        <fullName evidence="1">Uncharacterized protein</fullName>
    </submittedName>
</protein>
<evidence type="ECO:0000313" key="1">
    <source>
        <dbReference type="EMBL" id="MCI51832.1"/>
    </source>
</evidence>
<dbReference type="EMBL" id="LXQA010438037">
    <property type="protein sequence ID" value="MCI51832.1"/>
    <property type="molecule type" value="Genomic_DNA"/>
</dbReference>
<evidence type="ECO:0000313" key="2">
    <source>
        <dbReference type="Proteomes" id="UP000265520"/>
    </source>
</evidence>
<sequence>MLAELWSEEDEG</sequence>
<dbReference type="Proteomes" id="UP000265520">
    <property type="component" value="Unassembled WGS sequence"/>
</dbReference>
<accession>A0A392STR3</accession>
<organism evidence="1 2">
    <name type="scientific">Trifolium medium</name>
    <dbReference type="NCBI Taxonomy" id="97028"/>
    <lineage>
        <taxon>Eukaryota</taxon>
        <taxon>Viridiplantae</taxon>
        <taxon>Streptophyta</taxon>
        <taxon>Embryophyta</taxon>
        <taxon>Tracheophyta</taxon>
        <taxon>Spermatophyta</taxon>
        <taxon>Magnoliopsida</taxon>
        <taxon>eudicotyledons</taxon>
        <taxon>Gunneridae</taxon>
        <taxon>Pentapetalae</taxon>
        <taxon>rosids</taxon>
        <taxon>fabids</taxon>
        <taxon>Fabales</taxon>
        <taxon>Fabaceae</taxon>
        <taxon>Papilionoideae</taxon>
        <taxon>50 kb inversion clade</taxon>
        <taxon>NPAAA clade</taxon>
        <taxon>Hologalegina</taxon>
        <taxon>IRL clade</taxon>
        <taxon>Trifolieae</taxon>
        <taxon>Trifolium</taxon>
    </lineage>
</organism>
<keyword evidence="2" id="KW-1185">Reference proteome</keyword>
<proteinExistence type="predicted"/>
<comment type="caution">
    <text evidence="1">The sequence shown here is derived from an EMBL/GenBank/DDBJ whole genome shotgun (WGS) entry which is preliminary data.</text>
</comment>
<feature type="non-terminal residue" evidence="1">
    <location>
        <position position="12"/>
    </location>
</feature>